<evidence type="ECO:0000256" key="4">
    <source>
        <dbReference type="ARBA" id="ARBA00023136"/>
    </source>
</evidence>
<dbReference type="NCBIfam" id="NF008174">
    <property type="entry name" value="PRK10921.1"/>
    <property type="match status" value="1"/>
</dbReference>
<evidence type="ECO:0000313" key="8">
    <source>
        <dbReference type="Proteomes" id="UP001174867"/>
    </source>
</evidence>
<feature type="transmembrane region" description="Helical" evidence="5">
    <location>
        <begin position="157"/>
        <end position="183"/>
    </location>
</feature>
<evidence type="ECO:0000256" key="1">
    <source>
        <dbReference type="ARBA" id="ARBA00004141"/>
    </source>
</evidence>
<dbReference type="HAMAP" id="MF_00902">
    <property type="entry name" value="TatC"/>
    <property type="match status" value="1"/>
</dbReference>
<keyword evidence="5" id="KW-0813">Transport</keyword>
<feature type="transmembrane region" description="Helical" evidence="5">
    <location>
        <begin position="195"/>
        <end position="212"/>
    </location>
</feature>
<comment type="caution">
    <text evidence="7">The sequence shown here is derived from an EMBL/GenBank/DDBJ whole genome shotgun (WGS) entry which is preliminary data.</text>
</comment>
<feature type="transmembrane region" description="Helical" evidence="5">
    <location>
        <begin position="116"/>
        <end position="137"/>
    </location>
</feature>
<keyword evidence="5" id="KW-0811">Translocation</keyword>
<sequence>MAVDDTQPLITHLIELRKRLLNCIIAVIVIFLSLVYFANDIYHLVAAPLIKQLPQGATMIATDVASPFFTPIKLTFMVSLILSAPVILYQVWAFIAPALYKHERRLVMPLLVSSSLLFYIGMAFAYFVVFPLAFGFLANTAPQGVQVSTDIASYLSFVMALFMAFGISFEVPVAIVLLCWMGVTTPDDLRKKRPYVLVGAFVVGMLLTPPDVFSQTLLAIPMYCLFEVGVFFSRFYVGKRQTRDEDNEAENEKAENAEKAEKPEE</sequence>
<keyword evidence="3 5" id="KW-1133">Transmembrane helix</keyword>
<comment type="similarity">
    <text evidence="5">Belongs to the TatC family.</text>
</comment>
<keyword evidence="5" id="KW-1003">Cell membrane</keyword>
<dbReference type="PANTHER" id="PTHR30371">
    <property type="entry name" value="SEC-INDEPENDENT PROTEIN TRANSLOCASE PROTEIN TATC"/>
    <property type="match status" value="1"/>
</dbReference>
<keyword evidence="4 5" id="KW-0472">Membrane</keyword>
<name>A0ABT8Q1G4_9ENTR</name>
<evidence type="ECO:0000313" key="7">
    <source>
        <dbReference type="EMBL" id="MDN8602147.1"/>
    </source>
</evidence>
<dbReference type="InterPro" id="IPR002033">
    <property type="entry name" value="TatC"/>
</dbReference>
<reference evidence="7 8" key="1">
    <citation type="submission" date="2023-07" db="EMBL/GenBank/DDBJ databases">
        <title>Citrobacter selenititolerans sp. nov., isolated from seleniferous soil.</title>
        <authorList>
            <person name="Zhang S."/>
            <person name="Li K."/>
            <person name="Peng J."/>
            <person name="Wang H."/>
            <person name="Sun J."/>
            <person name="Guo Y."/>
        </authorList>
    </citation>
    <scope>NUCLEOTIDE SEQUENCE [LARGE SCALE GENOMIC DNA]</scope>
    <source>
        <strain evidence="7 8">S2-9</strain>
    </source>
</reference>
<evidence type="ECO:0000256" key="2">
    <source>
        <dbReference type="ARBA" id="ARBA00022692"/>
    </source>
</evidence>
<dbReference type="Pfam" id="PF00902">
    <property type="entry name" value="TatC"/>
    <property type="match status" value="1"/>
</dbReference>
<evidence type="ECO:0000256" key="3">
    <source>
        <dbReference type="ARBA" id="ARBA00022989"/>
    </source>
</evidence>
<organism evidence="7 8">
    <name type="scientific">Citrobacter enshiensis</name>
    <dbReference type="NCBI Taxonomy" id="2971264"/>
    <lineage>
        <taxon>Bacteria</taxon>
        <taxon>Pseudomonadati</taxon>
        <taxon>Pseudomonadota</taxon>
        <taxon>Gammaproteobacteria</taxon>
        <taxon>Enterobacterales</taxon>
        <taxon>Enterobacteriaceae</taxon>
        <taxon>Citrobacter</taxon>
    </lineage>
</organism>
<keyword evidence="8" id="KW-1185">Reference proteome</keyword>
<feature type="transmembrane region" description="Helical" evidence="5">
    <location>
        <begin position="20"/>
        <end position="38"/>
    </location>
</feature>
<feature type="transmembrane region" description="Helical" evidence="5">
    <location>
        <begin position="74"/>
        <end position="95"/>
    </location>
</feature>
<feature type="transmembrane region" description="Helical" evidence="5">
    <location>
        <begin position="218"/>
        <end position="237"/>
    </location>
</feature>
<keyword evidence="2 5" id="KW-0812">Transmembrane</keyword>
<dbReference type="InterPro" id="IPR019820">
    <property type="entry name" value="Sec-indep_translocase_CS"/>
</dbReference>
<accession>A0ABT8Q1G4</accession>
<evidence type="ECO:0000256" key="5">
    <source>
        <dbReference type="HAMAP-Rule" id="MF_00902"/>
    </source>
</evidence>
<comment type="subunit">
    <text evidence="5">The Tat system comprises two distinct complexes: a TatABC complex, containing multiple copies of TatA, TatB and TatC subunits, and a separate TatA complex, containing only TatA subunits. Substrates initially bind to the TatABC complex, which probably triggers association of the separate TatA complex to form the active translocon.</text>
</comment>
<proteinExistence type="inferred from homology"/>
<protein>
    <recommendedName>
        <fullName evidence="5">Sec-independent protein translocase protein TatC</fullName>
    </recommendedName>
</protein>
<comment type="function">
    <text evidence="5">Part of the twin-arginine translocation (Tat) system that transports large folded proteins containing a characteristic twin-arginine motif in their signal peptide across membranes. Together with TatB, TatC is part of a receptor directly interacting with Tat signal peptides.</text>
</comment>
<dbReference type="PRINTS" id="PR01840">
    <property type="entry name" value="TATCFAMILY"/>
</dbReference>
<dbReference type="RefSeq" id="WP_276293348.1">
    <property type="nucleotide sequence ID" value="NZ_CP119862.1"/>
</dbReference>
<dbReference type="PANTHER" id="PTHR30371:SF0">
    <property type="entry name" value="SEC-INDEPENDENT PROTEIN TRANSLOCASE PROTEIN TATC, CHLOROPLASTIC-RELATED"/>
    <property type="match status" value="1"/>
</dbReference>
<dbReference type="EMBL" id="JAUJYW010000014">
    <property type="protein sequence ID" value="MDN8602147.1"/>
    <property type="molecule type" value="Genomic_DNA"/>
</dbReference>
<dbReference type="NCBIfam" id="TIGR00945">
    <property type="entry name" value="tatC"/>
    <property type="match status" value="1"/>
</dbReference>
<feature type="compositionally biased region" description="Basic and acidic residues" evidence="6">
    <location>
        <begin position="250"/>
        <end position="265"/>
    </location>
</feature>
<comment type="subcellular location">
    <subcellularLocation>
        <location evidence="5">Cell membrane</location>
        <topology evidence="5">Multi-pass membrane protein</topology>
    </subcellularLocation>
    <subcellularLocation>
        <location evidence="1">Membrane</location>
        <topology evidence="1">Multi-pass membrane protein</topology>
    </subcellularLocation>
</comment>
<feature type="region of interest" description="Disordered" evidence="6">
    <location>
        <begin position="242"/>
        <end position="265"/>
    </location>
</feature>
<evidence type="ECO:0000256" key="6">
    <source>
        <dbReference type="SAM" id="MobiDB-lite"/>
    </source>
</evidence>
<keyword evidence="5" id="KW-0653">Protein transport</keyword>
<dbReference type="PROSITE" id="PS01218">
    <property type="entry name" value="TATC"/>
    <property type="match status" value="1"/>
</dbReference>
<dbReference type="Proteomes" id="UP001174867">
    <property type="component" value="Unassembled WGS sequence"/>
</dbReference>
<gene>
    <name evidence="5 7" type="primary">tatC</name>
    <name evidence="7" type="ORF">Q0A17_22465</name>
</gene>